<dbReference type="OrthoDB" id="6240959at2759"/>
<evidence type="ECO:0000256" key="1">
    <source>
        <dbReference type="ARBA" id="ARBA00022614"/>
    </source>
</evidence>
<keyword evidence="4" id="KW-1133">Transmembrane helix</keyword>
<feature type="transmembrane region" description="Helical" evidence="4">
    <location>
        <begin position="323"/>
        <end position="341"/>
    </location>
</feature>
<evidence type="ECO:0000259" key="5">
    <source>
        <dbReference type="SMART" id="SM00082"/>
    </source>
</evidence>
<dbReference type="Pfam" id="PF13855">
    <property type="entry name" value="LRR_8"/>
    <property type="match status" value="2"/>
</dbReference>
<dbReference type="InterPro" id="IPR000483">
    <property type="entry name" value="Cys-rich_flank_reg_C"/>
</dbReference>
<dbReference type="InterPro" id="IPR003591">
    <property type="entry name" value="Leu-rich_rpt_typical-subtyp"/>
</dbReference>
<dbReference type="RefSeq" id="XP_013399083.1">
    <property type="nucleotide sequence ID" value="XM_013543629.1"/>
</dbReference>
<dbReference type="SUPFAM" id="SSF52058">
    <property type="entry name" value="L domain-like"/>
    <property type="match status" value="2"/>
</dbReference>
<name>A0A1S3ILY2_LINAN</name>
<reference evidence="7" key="1">
    <citation type="submission" date="2025-08" db="UniProtKB">
        <authorList>
            <consortium name="RefSeq"/>
        </authorList>
    </citation>
    <scope>IDENTIFICATION</scope>
    <source>
        <tissue evidence="7">Gonads</tissue>
    </source>
</reference>
<dbReference type="PANTHER" id="PTHR24366">
    <property type="entry name" value="IG(IMMUNOGLOBULIN) AND LRR(LEUCINE RICH REPEAT) DOMAINS"/>
    <property type="match status" value="1"/>
</dbReference>
<dbReference type="AlphaFoldDB" id="A0A1S3ILY2"/>
<feature type="domain" description="LRRCT" evidence="5">
    <location>
        <begin position="132"/>
        <end position="180"/>
    </location>
</feature>
<dbReference type="GeneID" id="106165426"/>
<feature type="transmembrane region" description="Helical" evidence="4">
    <location>
        <begin position="250"/>
        <end position="272"/>
    </location>
</feature>
<feature type="transmembrane region" description="Helical" evidence="4">
    <location>
        <begin position="810"/>
        <end position="832"/>
    </location>
</feature>
<dbReference type="Pfam" id="PF00560">
    <property type="entry name" value="LRR_1"/>
    <property type="match status" value="1"/>
</dbReference>
<dbReference type="SMART" id="SM00082">
    <property type="entry name" value="LRRCT"/>
    <property type="match status" value="2"/>
</dbReference>
<keyword evidence="6" id="KW-1185">Reference proteome</keyword>
<sequence>MSNLEILDISSSELPLSALDNIETFQGLRVFNFSFNKLRDVTPAIQRSRLLRRLYLRSNDIWYVPSETFKNISNLTVLDLGGNKISALPPFAFSGVEESLERLYLDGNQLNTLDKCTILRLTRLHRLRIGGNPFHCDCKVAWLRLYRDKGRDIDLDRTFCKSPIGFKGMEVSGFLTEGCAPSHLTLNMKDCFKFISPTNNVVTETSSKHTDSTTGVDEPEELTASYVVTQATGDIAQPLTSLHFSRQALASAYLAIGFSATCLAIIVVYVIVTGCRFYRRCRGKQTTANSKSERTMSGLQETNFTETGETGPYQELESMNLKFLSLLLYLTAQIAVSTVQARCPFIPDCEACYVSTYGDSREQDLWTLMCRYSYVYCDILCTRLRSMNKTFEVLDLSHGFGDFYSCPRTCDFNSSNTPSVYEIDLSYSRLRDDFGGGPTYFLKSLKYTLRILKLQYARLYLFRDTLRFSNYPKLRDLDLSGTFPALRYGYISLDGATSLETLYLDNNRLSEVPYEIRNMTSLKHLSLQHNFLNKTALDKHDIFPLALMSLDLSHNKFRGSADFSWMNLLNLRTLRMQNTSIGYYSNYLPKRLENMSNLEILDISSSELPQNALDHIEMFQELRVFNFSFNKLRDVTPAIKKSSLLRWLYLRSNDIWYVAPETFKNISNLTVLDLGGNKISSLSPIAFTGVEESLERLYLDGNQLKTLDKCTILRLTRLRRLRIGGNPFHCDCKIAWLRSWLDKVEDNDVDKAFCNSPKEFKGMDVSVFSTESCAPSQLTFEDCFEPISPTSNAQVTDDEPMTSFTRQALVAAHLAVGFSATCLVFIVVYITVTGYRFYKRFRGIQTTTNTYSERTMSGVQNTNFTEVGETGPYQGLETAAPYQNVADGNQPTGSSYEALNPHTAI</sequence>
<keyword evidence="2" id="KW-0732">Signal</keyword>
<keyword evidence="1" id="KW-0433">Leucine-rich repeat</keyword>
<gene>
    <name evidence="7" type="primary">LOC106165426</name>
</gene>
<accession>A0A1S3ILY2</accession>
<dbReference type="InterPro" id="IPR032675">
    <property type="entry name" value="LRR_dom_sf"/>
</dbReference>
<proteinExistence type="predicted"/>
<dbReference type="PROSITE" id="PS51450">
    <property type="entry name" value="LRR"/>
    <property type="match status" value="4"/>
</dbReference>
<keyword evidence="4" id="KW-0472">Membrane</keyword>
<evidence type="ECO:0000313" key="7">
    <source>
        <dbReference type="RefSeq" id="XP_013399083.1"/>
    </source>
</evidence>
<dbReference type="KEGG" id="lak:106165426"/>
<evidence type="ECO:0000313" key="6">
    <source>
        <dbReference type="Proteomes" id="UP000085678"/>
    </source>
</evidence>
<feature type="domain" description="LRRCT" evidence="5">
    <location>
        <begin position="726"/>
        <end position="774"/>
    </location>
</feature>
<evidence type="ECO:0000256" key="3">
    <source>
        <dbReference type="ARBA" id="ARBA00022737"/>
    </source>
</evidence>
<protein>
    <submittedName>
        <fullName evidence="7">Slit homolog 3 protein-like</fullName>
    </submittedName>
</protein>
<dbReference type="STRING" id="7574.A0A1S3ILY2"/>
<organism evidence="6 7">
    <name type="scientific">Lingula anatina</name>
    <name type="common">Brachiopod</name>
    <name type="synonym">Lingula unguis</name>
    <dbReference type="NCBI Taxonomy" id="7574"/>
    <lineage>
        <taxon>Eukaryota</taxon>
        <taxon>Metazoa</taxon>
        <taxon>Spiralia</taxon>
        <taxon>Lophotrochozoa</taxon>
        <taxon>Brachiopoda</taxon>
        <taxon>Linguliformea</taxon>
        <taxon>Lingulata</taxon>
        <taxon>Lingulida</taxon>
        <taxon>Linguloidea</taxon>
        <taxon>Lingulidae</taxon>
        <taxon>Lingula</taxon>
    </lineage>
</organism>
<evidence type="ECO:0000256" key="2">
    <source>
        <dbReference type="ARBA" id="ARBA00022729"/>
    </source>
</evidence>
<dbReference type="SMART" id="SM00369">
    <property type="entry name" value="LRR_TYP"/>
    <property type="match status" value="11"/>
</dbReference>
<dbReference type="PANTHER" id="PTHR24366:SF96">
    <property type="entry name" value="LEUCINE RICH REPEAT CONTAINING 53"/>
    <property type="match status" value="1"/>
</dbReference>
<dbReference type="SMART" id="SM00365">
    <property type="entry name" value="LRR_SD22"/>
    <property type="match status" value="4"/>
</dbReference>
<keyword evidence="3" id="KW-0677">Repeat</keyword>
<dbReference type="Proteomes" id="UP000085678">
    <property type="component" value="Unplaced"/>
</dbReference>
<keyword evidence="4" id="KW-0812">Transmembrane</keyword>
<dbReference type="InterPro" id="IPR001611">
    <property type="entry name" value="Leu-rich_rpt"/>
</dbReference>
<evidence type="ECO:0000256" key="4">
    <source>
        <dbReference type="SAM" id="Phobius"/>
    </source>
</evidence>
<dbReference type="InParanoid" id="A0A1S3ILY2"/>
<dbReference type="Gene3D" id="3.80.10.10">
    <property type="entry name" value="Ribonuclease Inhibitor"/>
    <property type="match status" value="3"/>
</dbReference>